<gene>
    <name evidence="1" type="ORF">OKC24_18655</name>
</gene>
<organism evidence="1 2">
    <name type="scientific">Acinetobacter entericus</name>
    <dbReference type="NCBI Taxonomy" id="2989714"/>
    <lineage>
        <taxon>Bacteria</taxon>
        <taxon>Pseudomonadati</taxon>
        <taxon>Pseudomonadota</taxon>
        <taxon>Gammaproteobacteria</taxon>
        <taxon>Moraxellales</taxon>
        <taxon>Moraxellaceae</taxon>
        <taxon>Acinetobacter</taxon>
    </lineage>
</organism>
<accession>A0ABT3NQ95</accession>
<comment type="caution">
    <text evidence="1">The sequence shown here is derived from an EMBL/GenBank/DDBJ whole genome shotgun (WGS) entry which is preliminary data.</text>
</comment>
<proteinExistence type="predicted"/>
<dbReference type="Proteomes" id="UP001209682">
    <property type="component" value="Unassembled WGS sequence"/>
</dbReference>
<name>A0ABT3NQ95_9GAMM</name>
<keyword evidence="2" id="KW-1185">Reference proteome</keyword>
<reference evidence="1 2" key="1">
    <citation type="submission" date="2022-11" db="EMBL/GenBank/DDBJ databases">
        <title>Acinetobacter entericus sp. nov., isolated from the gut of the plastic-eating larvae of the Coleoptera insect Zophobas atratus.</title>
        <authorList>
            <person name="Dong X."/>
            <person name="Yang Y."/>
        </authorList>
    </citation>
    <scope>NUCLEOTIDE SEQUENCE [LARGE SCALE GENOMIC DNA]</scope>
    <source>
        <strain evidence="1 2">BIT-DXN8</strain>
    </source>
</reference>
<protein>
    <recommendedName>
        <fullName evidence="3">Transposase</fullName>
    </recommendedName>
</protein>
<evidence type="ECO:0000313" key="1">
    <source>
        <dbReference type="EMBL" id="MCW8041145.1"/>
    </source>
</evidence>
<dbReference type="RefSeq" id="WP_171285020.1">
    <property type="nucleotide sequence ID" value="NZ_JAPEQW010000053.1"/>
</dbReference>
<dbReference type="EMBL" id="JAPEQW010000053">
    <property type="protein sequence ID" value="MCW8041145.1"/>
    <property type="molecule type" value="Genomic_DNA"/>
</dbReference>
<evidence type="ECO:0000313" key="2">
    <source>
        <dbReference type="Proteomes" id="UP001209682"/>
    </source>
</evidence>
<evidence type="ECO:0008006" key="3">
    <source>
        <dbReference type="Google" id="ProtNLM"/>
    </source>
</evidence>
<sequence length="87" mass="9780">MRVHQHKAGVKDQAISNNVGGNSSIIYLVVDADGNPIESIFNDSKTHDVKVHLICLIFGFKGKEILCADRSYNSELFREKLRKPKPK</sequence>